<dbReference type="RefSeq" id="WP_006889238.1">
    <property type="nucleotide sequence ID" value="NZ_JH109152.1"/>
</dbReference>
<dbReference type="InterPro" id="IPR025668">
    <property type="entry name" value="Tnp_DDE_dom"/>
</dbReference>
<organism evidence="12 24">
    <name type="scientific">Methylobacter tundripaludum (strain ATCC BAA-1195 / DSM 17260 / SV96)</name>
    <dbReference type="NCBI Taxonomy" id="697282"/>
    <lineage>
        <taxon>Bacteria</taxon>
        <taxon>Pseudomonadati</taxon>
        <taxon>Pseudomonadota</taxon>
        <taxon>Gammaproteobacteria</taxon>
        <taxon>Methylococcales</taxon>
        <taxon>Methylococcaceae</taxon>
        <taxon>Methylobacter</taxon>
    </lineage>
</organism>
<dbReference type="EMBL" id="JH109152">
    <property type="protein sequence ID" value="EGW21603.1"/>
    <property type="molecule type" value="Genomic_DNA"/>
</dbReference>
<dbReference type="InterPro" id="IPR008490">
    <property type="entry name" value="Transposase_InsH_N"/>
</dbReference>
<evidence type="ECO:0000313" key="8">
    <source>
        <dbReference type="EMBL" id="EGW19979.1"/>
    </source>
</evidence>
<protein>
    <submittedName>
        <fullName evidence="12">Transposase IS4 family protein</fullName>
    </submittedName>
</protein>
<dbReference type="OrthoDB" id="9182628at2"/>
<dbReference type="PANTHER" id="PTHR33408">
    <property type="entry name" value="TRANSPOSASE"/>
    <property type="match status" value="1"/>
</dbReference>
<feature type="region of interest" description="Disordered" evidence="1">
    <location>
        <begin position="223"/>
        <end position="267"/>
    </location>
</feature>
<evidence type="ECO:0000313" key="22">
    <source>
        <dbReference type="EMBL" id="EGW23813.1"/>
    </source>
</evidence>
<accession>G3ISP5</accession>
<dbReference type="EMBL" id="JH109152">
    <property type="protein sequence ID" value="EGW22650.1"/>
    <property type="molecule type" value="Genomic_DNA"/>
</dbReference>
<evidence type="ECO:0000313" key="9">
    <source>
        <dbReference type="EMBL" id="EGW20216.1"/>
    </source>
</evidence>
<dbReference type="EMBL" id="JH109152">
    <property type="protein sequence ID" value="EGW23813.1"/>
    <property type="molecule type" value="Genomic_DNA"/>
</dbReference>
<dbReference type="EMBL" id="JH109152">
    <property type="protein sequence ID" value="EGW21731.1"/>
    <property type="molecule type" value="Genomic_DNA"/>
</dbReference>
<dbReference type="EMBL" id="JH109153">
    <property type="protein sequence ID" value="EGW20626.1"/>
    <property type="molecule type" value="Genomic_DNA"/>
</dbReference>
<dbReference type="EMBL" id="JH109152">
    <property type="protein sequence ID" value="EGW21676.1"/>
    <property type="molecule type" value="Genomic_DNA"/>
</dbReference>
<evidence type="ECO:0000313" key="5">
    <source>
        <dbReference type="EMBL" id="EGW19756.1"/>
    </source>
</evidence>
<evidence type="ECO:0000313" key="18">
    <source>
        <dbReference type="EMBL" id="EGW22223.1"/>
    </source>
</evidence>
<dbReference type="EMBL" id="JH109154">
    <property type="protein sequence ID" value="EGW19756.1"/>
    <property type="molecule type" value="Genomic_DNA"/>
</dbReference>
<dbReference type="EMBL" id="JH109153">
    <property type="protein sequence ID" value="EGW20292.1"/>
    <property type="molecule type" value="Genomic_DNA"/>
</dbReference>
<feature type="domain" description="Transposase DDE" evidence="3">
    <location>
        <begin position="384"/>
        <end position="448"/>
    </location>
</feature>
<evidence type="ECO:0000313" key="16">
    <source>
        <dbReference type="EMBL" id="EGW21676.1"/>
    </source>
</evidence>
<keyword evidence="24" id="KW-1185">Reference proteome</keyword>
<evidence type="ECO:0000313" key="24">
    <source>
        <dbReference type="Proteomes" id="UP000004664"/>
    </source>
</evidence>
<dbReference type="PANTHER" id="PTHR33408:SF4">
    <property type="entry name" value="TRANSPOSASE DDE DOMAIN-CONTAINING PROTEIN"/>
    <property type="match status" value="1"/>
</dbReference>
<dbReference type="EMBL" id="JH109154">
    <property type="protein sequence ID" value="EGW19901.1"/>
    <property type="molecule type" value="Genomic_DNA"/>
</dbReference>
<name>G3ISP5_METTV</name>
<evidence type="ECO:0000313" key="13">
    <source>
        <dbReference type="EMBL" id="EGW21310.1"/>
    </source>
</evidence>
<dbReference type="EMBL" id="JH109152">
    <property type="protein sequence ID" value="EGW21496.1"/>
    <property type="molecule type" value="Genomic_DNA"/>
</dbReference>
<dbReference type="EMBL" id="JH109153">
    <property type="protein sequence ID" value="EGW19979.1"/>
    <property type="molecule type" value="Genomic_DNA"/>
</dbReference>
<dbReference type="HOGENOM" id="CLU_021293_12_2_6"/>
<sequence>MATQFILIDRDTPYILPPCVQDYLPEDHMARFVVEIVDQLDLRTLSAVYAGKGKRPYHPAMLLALLFYGYATGVFSSRKLEKATHDSMAFKYICANENPDHDTINSFRKRFGKEIESLFVEILVLAQTLGLLKLGTVSLDGTKIKANASKHKALSWDYANQLEAQFKQEVETLMKLAEAADNSPLPEDMDVPKELKRRQDRLAVIAKAKQEIQARAKARYAQEKAEYDEKQAKREQHLSETGKKMGGKAPQAPTDAPQGKDQVSLTDEESRIMPTPNGFEQAYNAQASVDIATHLIVAHHITQHTNDKQEIEPALAKLEQLPECLGSVDNLLADTGYFSQANVKACADAKIKPYIAQKRQSHNQALDARFQHQPEIGESTLPPVEAMTHRLTTKAGKALYGKRKSTVETVFGIIKHVQGFRQFQLRGLESVQSEWNLVCIGWNLKRMHVLRG</sequence>
<reference evidence="12 24" key="1">
    <citation type="submission" date="2011-06" db="EMBL/GenBank/DDBJ databases">
        <title>Genomic sequence of Methylobacter tundripaludum SV96.</title>
        <authorList>
            <consortium name="US DOE Joint Genome Institute"/>
            <person name="Lucas S."/>
            <person name="Han J."/>
            <person name="Lapidus A."/>
            <person name="Cheng J.-F."/>
            <person name="Goodwin L."/>
            <person name="Pitluck S."/>
            <person name="Held B."/>
            <person name="Detter J.C."/>
            <person name="Han C."/>
            <person name="Tapia R."/>
            <person name="Land M."/>
            <person name="Hauser L."/>
            <person name="Kyrpides N."/>
            <person name="Ivanova N."/>
            <person name="Ovchinnikova G."/>
            <person name="Pagani I."/>
            <person name="Klotz M.G."/>
            <person name="Dispirito A.A."/>
            <person name="Murrell J.C."/>
            <person name="Dunfield P."/>
            <person name="Kalyuzhnaya M.G."/>
            <person name="Svenning M."/>
            <person name="Trotsenko Y.A."/>
            <person name="Stein L.Y."/>
            <person name="Woyke T."/>
        </authorList>
    </citation>
    <scope>NUCLEOTIDE SEQUENCE [LARGE SCALE GENOMIC DNA]</scope>
    <source>
        <strain evidence="24">ATCC BAA-1195 / DSM 17260 / SV96</strain>
        <strain evidence="12">SV96</strain>
    </source>
</reference>
<dbReference type="EMBL" id="JH109153">
    <property type="protein sequence ID" value="EGW20216.1"/>
    <property type="molecule type" value="Genomic_DNA"/>
</dbReference>
<dbReference type="EMBL" id="JH109152">
    <property type="protein sequence ID" value="EGW21310.1"/>
    <property type="molecule type" value="Genomic_DNA"/>
</dbReference>
<evidence type="ECO:0000259" key="3">
    <source>
        <dbReference type="Pfam" id="PF13751"/>
    </source>
</evidence>
<evidence type="ECO:0000256" key="1">
    <source>
        <dbReference type="SAM" id="MobiDB-lite"/>
    </source>
</evidence>
<evidence type="ECO:0000313" key="6">
    <source>
        <dbReference type="EMBL" id="EGW19901.1"/>
    </source>
</evidence>
<dbReference type="eggNOG" id="COG3666">
    <property type="taxonomic scope" value="Bacteria"/>
</dbReference>
<dbReference type="InterPro" id="IPR047629">
    <property type="entry name" value="IS1182_transpos"/>
</dbReference>
<feature type="compositionally biased region" description="Basic and acidic residues" evidence="1">
    <location>
        <begin position="223"/>
        <end position="243"/>
    </location>
</feature>
<dbReference type="EMBL" id="JH109152">
    <property type="protein sequence ID" value="EGW23142.1"/>
    <property type="molecule type" value="Genomic_DNA"/>
</dbReference>
<evidence type="ECO:0000313" key="19">
    <source>
        <dbReference type="EMBL" id="EGW22268.1"/>
    </source>
</evidence>
<dbReference type="EMBL" id="JH109152">
    <property type="protein sequence ID" value="EGW22268.1"/>
    <property type="molecule type" value="Genomic_DNA"/>
</dbReference>
<dbReference type="Pfam" id="PF13751">
    <property type="entry name" value="DDE_Tnp_1_6"/>
    <property type="match status" value="1"/>
</dbReference>
<dbReference type="NCBIfam" id="NF033551">
    <property type="entry name" value="transpos_IS1182"/>
    <property type="match status" value="1"/>
</dbReference>
<evidence type="ECO:0000313" key="14">
    <source>
        <dbReference type="EMBL" id="EGW21496.1"/>
    </source>
</evidence>
<evidence type="ECO:0000313" key="10">
    <source>
        <dbReference type="EMBL" id="EGW20292.1"/>
    </source>
</evidence>
<evidence type="ECO:0000313" key="12">
    <source>
        <dbReference type="EMBL" id="EGW21255.1"/>
    </source>
</evidence>
<dbReference type="EMBL" id="JH109154">
    <property type="protein sequence ID" value="EGW19923.1"/>
    <property type="molecule type" value="Genomic_DNA"/>
</dbReference>
<evidence type="ECO:0000313" key="21">
    <source>
        <dbReference type="EMBL" id="EGW23142.1"/>
    </source>
</evidence>
<evidence type="ECO:0000313" key="7">
    <source>
        <dbReference type="EMBL" id="EGW19923.1"/>
    </source>
</evidence>
<evidence type="ECO:0000313" key="23">
    <source>
        <dbReference type="EMBL" id="EGW23855.1"/>
    </source>
</evidence>
<evidence type="ECO:0000313" key="11">
    <source>
        <dbReference type="EMBL" id="EGW20626.1"/>
    </source>
</evidence>
<dbReference type="AlphaFoldDB" id="G3ISP5"/>
<dbReference type="EMBL" id="JH109152">
    <property type="protein sequence ID" value="EGW23855.1"/>
    <property type="molecule type" value="Genomic_DNA"/>
</dbReference>
<feature type="domain" description="Transposase InsH N-terminal" evidence="2">
    <location>
        <begin position="20"/>
        <end position="110"/>
    </location>
</feature>
<evidence type="ECO:0000313" key="4">
    <source>
        <dbReference type="EMBL" id="EGW19635.1"/>
    </source>
</evidence>
<dbReference type="Proteomes" id="UP000004664">
    <property type="component" value="Unassembled WGS sequence"/>
</dbReference>
<gene>
    <name evidence="12" type="ORF">Mettu_0013</name>
    <name evidence="13" type="ORF">Mettu_0068</name>
    <name evidence="14" type="ORF">Mettu_0261</name>
    <name evidence="15" type="ORF">Mettu_0372</name>
    <name evidence="16" type="ORF">Mettu_0450</name>
    <name evidence="17" type="ORF">Mettu_0506</name>
    <name evidence="18" type="ORF">Mettu_1025</name>
    <name evidence="19" type="ORF">Mettu_1073</name>
    <name evidence="20" type="ORF">Mettu_1469</name>
    <name evidence="21" type="ORF">Mettu_1982</name>
    <name evidence="22" type="ORF">Mettu_2678</name>
    <name evidence="23" type="ORF">Mettu_2721</name>
    <name evidence="4" type="ORF">Mettu_2742</name>
    <name evidence="5" type="ORF">Mettu_2868</name>
    <name evidence="6" type="ORF">Mettu_3021</name>
    <name evidence="7" type="ORF">Mettu_3045</name>
    <name evidence="8" type="ORF">Mettu_3101</name>
    <name evidence="9" type="ORF">Mettu_3346</name>
    <name evidence="10" type="ORF">Mettu_3423</name>
    <name evidence="11" type="ORF">Mettu_3773</name>
</gene>
<evidence type="ECO:0000313" key="20">
    <source>
        <dbReference type="EMBL" id="EGW22650.1"/>
    </source>
</evidence>
<dbReference type="EMBL" id="JH109152">
    <property type="protein sequence ID" value="EGW22223.1"/>
    <property type="molecule type" value="Genomic_DNA"/>
</dbReference>
<dbReference type="Pfam" id="PF05598">
    <property type="entry name" value="DUF772"/>
    <property type="match status" value="1"/>
</dbReference>
<proteinExistence type="predicted"/>
<evidence type="ECO:0000259" key="2">
    <source>
        <dbReference type="Pfam" id="PF05598"/>
    </source>
</evidence>
<dbReference type="EMBL" id="JH109152">
    <property type="protein sequence ID" value="EGW21255.1"/>
    <property type="molecule type" value="Genomic_DNA"/>
</dbReference>
<dbReference type="EMBL" id="JH109154">
    <property type="protein sequence ID" value="EGW19635.1"/>
    <property type="molecule type" value="Genomic_DNA"/>
</dbReference>
<evidence type="ECO:0000313" key="17">
    <source>
        <dbReference type="EMBL" id="EGW21731.1"/>
    </source>
</evidence>
<evidence type="ECO:0000313" key="15">
    <source>
        <dbReference type="EMBL" id="EGW21603.1"/>
    </source>
</evidence>